<organism evidence="2 3">
    <name type="scientific">Leptotrombidium deliense</name>
    <dbReference type="NCBI Taxonomy" id="299467"/>
    <lineage>
        <taxon>Eukaryota</taxon>
        <taxon>Metazoa</taxon>
        <taxon>Ecdysozoa</taxon>
        <taxon>Arthropoda</taxon>
        <taxon>Chelicerata</taxon>
        <taxon>Arachnida</taxon>
        <taxon>Acari</taxon>
        <taxon>Acariformes</taxon>
        <taxon>Trombidiformes</taxon>
        <taxon>Prostigmata</taxon>
        <taxon>Anystina</taxon>
        <taxon>Parasitengona</taxon>
        <taxon>Trombiculoidea</taxon>
        <taxon>Trombiculidae</taxon>
        <taxon>Leptotrombidium</taxon>
    </lineage>
</organism>
<dbReference type="EMBL" id="NCKV01001166">
    <property type="protein sequence ID" value="RWS28885.1"/>
    <property type="molecule type" value="Genomic_DNA"/>
</dbReference>
<evidence type="ECO:0000313" key="3">
    <source>
        <dbReference type="Proteomes" id="UP000288716"/>
    </source>
</evidence>
<dbReference type="VEuPathDB" id="VectorBase:LDEU003155"/>
<dbReference type="Proteomes" id="UP000288716">
    <property type="component" value="Unassembled WGS sequence"/>
</dbReference>
<dbReference type="Pfam" id="PF22486">
    <property type="entry name" value="MATH_2"/>
    <property type="match status" value="1"/>
</dbReference>
<dbReference type="SUPFAM" id="SSF49599">
    <property type="entry name" value="TRAF domain-like"/>
    <property type="match status" value="1"/>
</dbReference>
<keyword evidence="3" id="KW-1185">Reference proteome</keyword>
<dbReference type="Gene3D" id="2.60.210.10">
    <property type="entry name" value="Apoptosis, Tumor Necrosis Factor Receptor Associated Protein 2, Chain A"/>
    <property type="match status" value="1"/>
</dbReference>
<dbReference type="PROSITE" id="PS50144">
    <property type="entry name" value="MATH"/>
    <property type="match status" value="1"/>
</dbReference>
<sequence length="173" mass="20189">MCSVDFVDSVECSKYRYIYTHIWTIKNFSNITRNVEKVSPPFSAPDCDDQWQLMIRITYDEQLKHDVLGIYLFLLSCDKSNVNQVNSYFTLSVTDKQEKIVYSWSCYPYRQVSFIANGPGRGERNVATTLGVRNIIDDVDDSLKIQCGIISYQLSYVPKSYIHKNFYQANKHY</sequence>
<feature type="domain" description="MATH" evidence="1">
    <location>
        <begin position="18"/>
        <end position="149"/>
    </location>
</feature>
<accession>A0A443SN04</accession>
<evidence type="ECO:0000313" key="2">
    <source>
        <dbReference type="EMBL" id="RWS28885.1"/>
    </source>
</evidence>
<evidence type="ECO:0000259" key="1">
    <source>
        <dbReference type="PROSITE" id="PS50144"/>
    </source>
</evidence>
<comment type="caution">
    <text evidence="2">The sequence shown here is derived from an EMBL/GenBank/DDBJ whole genome shotgun (WGS) entry which is preliminary data.</text>
</comment>
<dbReference type="AlphaFoldDB" id="A0A443SN04"/>
<dbReference type="InterPro" id="IPR008974">
    <property type="entry name" value="TRAF-like"/>
</dbReference>
<dbReference type="STRING" id="299467.A0A443SN04"/>
<reference evidence="2 3" key="1">
    <citation type="journal article" date="2018" name="Gigascience">
        <title>Genomes of trombidid mites reveal novel predicted allergens and laterally-transferred genes associated with secondary metabolism.</title>
        <authorList>
            <person name="Dong X."/>
            <person name="Chaisiri K."/>
            <person name="Xia D."/>
            <person name="Armstrong S.D."/>
            <person name="Fang Y."/>
            <person name="Donnelly M.J."/>
            <person name="Kadowaki T."/>
            <person name="McGarry J.W."/>
            <person name="Darby A.C."/>
            <person name="Makepeace B.L."/>
        </authorList>
    </citation>
    <scope>NUCLEOTIDE SEQUENCE [LARGE SCALE GENOMIC DNA]</scope>
    <source>
        <strain evidence="2">UoL-UT</strain>
    </source>
</reference>
<dbReference type="InterPro" id="IPR002083">
    <property type="entry name" value="MATH/TRAF_dom"/>
</dbReference>
<proteinExistence type="predicted"/>
<protein>
    <recommendedName>
        <fullName evidence="1">MATH domain-containing protein</fullName>
    </recommendedName>
</protein>
<name>A0A443SN04_9ACAR</name>
<gene>
    <name evidence="2" type="ORF">B4U80_13669</name>
</gene>